<name>A0A2P2KNB8_RHIMU</name>
<dbReference type="AlphaFoldDB" id="A0A2P2KNB8"/>
<sequence length="26" mass="3069">MMMCSIRLSHKIAKIQIAHHLFLNCE</sequence>
<accession>A0A2P2KNB8</accession>
<organism evidence="1">
    <name type="scientific">Rhizophora mucronata</name>
    <name type="common">Asiatic mangrove</name>
    <dbReference type="NCBI Taxonomy" id="61149"/>
    <lineage>
        <taxon>Eukaryota</taxon>
        <taxon>Viridiplantae</taxon>
        <taxon>Streptophyta</taxon>
        <taxon>Embryophyta</taxon>
        <taxon>Tracheophyta</taxon>
        <taxon>Spermatophyta</taxon>
        <taxon>Magnoliopsida</taxon>
        <taxon>eudicotyledons</taxon>
        <taxon>Gunneridae</taxon>
        <taxon>Pentapetalae</taxon>
        <taxon>rosids</taxon>
        <taxon>fabids</taxon>
        <taxon>Malpighiales</taxon>
        <taxon>Rhizophoraceae</taxon>
        <taxon>Rhizophora</taxon>
    </lineage>
</organism>
<proteinExistence type="predicted"/>
<reference evidence="1" key="1">
    <citation type="submission" date="2018-02" db="EMBL/GenBank/DDBJ databases">
        <title>Rhizophora mucronata_Transcriptome.</title>
        <authorList>
            <person name="Meera S.P."/>
            <person name="Sreeshan A."/>
            <person name="Augustine A."/>
        </authorList>
    </citation>
    <scope>NUCLEOTIDE SEQUENCE</scope>
    <source>
        <tissue evidence="1">Leaf</tissue>
    </source>
</reference>
<evidence type="ECO:0000313" key="1">
    <source>
        <dbReference type="EMBL" id="MBX07216.1"/>
    </source>
</evidence>
<dbReference type="EMBL" id="GGEC01026732">
    <property type="protein sequence ID" value="MBX07216.1"/>
    <property type="molecule type" value="Transcribed_RNA"/>
</dbReference>
<protein>
    <submittedName>
        <fullName evidence="1">Uncharacterized protein</fullName>
    </submittedName>
</protein>